<dbReference type="PANTHER" id="PTHR11049">
    <property type="entry name" value="ACYL COENZYME A THIOESTER HYDROLASE"/>
    <property type="match status" value="1"/>
</dbReference>
<dbReference type="GO" id="GO:0052816">
    <property type="term" value="F:long-chain fatty acyl-CoA hydrolase activity"/>
    <property type="evidence" value="ECO:0007669"/>
    <property type="project" value="TreeGrafter"/>
</dbReference>
<dbReference type="InterPro" id="IPR033120">
    <property type="entry name" value="HOTDOG_ACOT"/>
</dbReference>
<dbReference type="PANTHER" id="PTHR11049:SF24">
    <property type="entry name" value="CYTOSOLIC ACYL COENZYME A THIOESTER HYDROLASE"/>
    <property type="match status" value="1"/>
</dbReference>
<name>A0A0R1GDU9_9LACO</name>
<evidence type="ECO:0000256" key="2">
    <source>
        <dbReference type="ARBA" id="ARBA00022801"/>
    </source>
</evidence>
<evidence type="ECO:0000256" key="1">
    <source>
        <dbReference type="ARBA" id="ARBA00010458"/>
    </source>
</evidence>
<dbReference type="Gene3D" id="3.10.129.10">
    <property type="entry name" value="Hotdog Thioesterase"/>
    <property type="match status" value="1"/>
</dbReference>
<dbReference type="Proteomes" id="UP000051461">
    <property type="component" value="Unassembled WGS sequence"/>
</dbReference>
<dbReference type="GO" id="GO:0009062">
    <property type="term" value="P:fatty acid catabolic process"/>
    <property type="evidence" value="ECO:0007669"/>
    <property type="project" value="TreeGrafter"/>
</dbReference>
<dbReference type="InterPro" id="IPR040170">
    <property type="entry name" value="Cytosol_ACT"/>
</dbReference>
<dbReference type="GO" id="GO:0006637">
    <property type="term" value="P:acyl-CoA metabolic process"/>
    <property type="evidence" value="ECO:0007669"/>
    <property type="project" value="TreeGrafter"/>
</dbReference>
<dbReference type="RefSeq" id="WP_057905948.1">
    <property type="nucleotide sequence ID" value="NZ_AZDA01000143.1"/>
</dbReference>
<dbReference type="STRING" id="1423726.FC07_GL002140"/>
<dbReference type="OrthoDB" id="9791628at2"/>
<feature type="domain" description="HotDog ACOT-type" evidence="4">
    <location>
        <begin position="7"/>
        <end position="119"/>
    </location>
</feature>
<gene>
    <name evidence="5" type="ORF">FC07_GL002140</name>
</gene>
<dbReference type="EMBL" id="AZDA01000143">
    <property type="protein sequence ID" value="KRK32454.1"/>
    <property type="molecule type" value="Genomic_DNA"/>
</dbReference>
<dbReference type="AlphaFoldDB" id="A0A0R1GDU9"/>
<protein>
    <submittedName>
        <fullName evidence="5">Acyl-CoA thioester hydrolase</fullName>
    </submittedName>
</protein>
<evidence type="ECO:0000313" key="6">
    <source>
        <dbReference type="Proteomes" id="UP000051461"/>
    </source>
</evidence>
<keyword evidence="2 3" id="KW-0378">Hydrolase</keyword>
<keyword evidence="6" id="KW-1185">Reference proteome</keyword>
<dbReference type="PATRIC" id="fig|1423726.3.peg.2218"/>
<accession>A0A0R1GDU9</accession>
<dbReference type="CDD" id="cd03442">
    <property type="entry name" value="BFIT_BACH"/>
    <property type="match status" value="1"/>
</dbReference>
<comment type="similarity">
    <text evidence="1">Belongs to the acyl coenzyme A hydrolase family.</text>
</comment>
<dbReference type="SUPFAM" id="SSF54637">
    <property type="entry name" value="Thioesterase/thiol ester dehydrase-isomerase"/>
    <property type="match status" value="1"/>
</dbReference>
<sequence>MSAFNCQASLVITNQRIFTPDLNEHGTVFGGKILSVVDNSSSVAAMRLTRQTVVTATLDHIAFRHPFTLTQSMCAESYITGFGKRSLEVFTKIIGEDLTTSERFIGFHCFTTFVVPDAHYEIPYSTLVTTTDEQRALSAGYAQRQSQRRTEREGQQALLQAIDVDLPWDAKQD</sequence>
<comment type="caution">
    <text evidence="5">The sequence shown here is derived from an EMBL/GenBank/DDBJ whole genome shotgun (WGS) entry which is preliminary data.</text>
</comment>
<organism evidence="5 6">
    <name type="scientific">Loigolactobacillus bifermentans DSM 20003</name>
    <dbReference type="NCBI Taxonomy" id="1423726"/>
    <lineage>
        <taxon>Bacteria</taxon>
        <taxon>Bacillati</taxon>
        <taxon>Bacillota</taxon>
        <taxon>Bacilli</taxon>
        <taxon>Lactobacillales</taxon>
        <taxon>Lactobacillaceae</taxon>
        <taxon>Loigolactobacillus</taxon>
    </lineage>
</organism>
<dbReference type="PROSITE" id="PS51770">
    <property type="entry name" value="HOTDOG_ACOT"/>
    <property type="match status" value="1"/>
</dbReference>
<dbReference type="InterPro" id="IPR029069">
    <property type="entry name" value="HotDog_dom_sf"/>
</dbReference>
<dbReference type="Pfam" id="PF03061">
    <property type="entry name" value="4HBT"/>
    <property type="match status" value="1"/>
</dbReference>
<evidence type="ECO:0000259" key="4">
    <source>
        <dbReference type="PROSITE" id="PS51770"/>
    </source>
</evidence>
<dbReference type="InterPro" id="IPR006683">
    <property type="entry name" value="Thioestr_dom"/>
</dbReference>
<evidence type="ECO:0000256" key="3">
    <source>
        <dbReference type="PROSITE-ProRule" id="PRU01106"/>
    </source>
</evidence>
<reference evidence="5 6" key="1">
    <citation type="journal article" date="2015" name="Genome Announc.">
        <title>Expanding the biotechnology potential of lactobacilli through comparative genomics of 213 strains and associated genera.</title>
        <authorList>
            <person name="Sun Z."/>
            <person name="Harris H.M."/>
            <person name="McCann A."/>
            <person name="Guo C."/>
            <person name="Argimon S."/>
            <person name="Zhang W."/>
            <person name="Yang X."/>
            <person name="Jeffery I.B."/>
            <person name="Cooney J.C."/>
            <person name="Kagawa T.F."/>
            <person name="Liu W."/>
            <person name="Song Y."/>
            <person name="Salvetti E."/>
            <person name="Wrobel A."/>
            <person name="Rasinkangas P."/>
            <person name="Parkhill J."/>
            <person name="Rea M.C."/>
            <person name="O'Sullivan O."/>
            <person name="Ritari J."/>
            <person name="Douillard F.P."/>
            <person name="Paul Ross R."/>
            <person name="Yang R."/>
            <person name="Briner A.E."/>
            <person name="Felis G.E."/>
            <person name="de Vos W.M."/>
            <person name="Barrangou R."/>
            <person name="Klaenhammer T.R."/>
            <person name="Caufield P.W."/>
            <person name="Cui Y."/>
            <person name="Zhang H."/>
            <person name="O'Toole P.W."/>
        </authorList>
    </citation>
    <scope>NUCLEOTIDE SEQUENCE [LARGE SCALE GENOMIC DNA]</scope>
    <source>
        <strain evidence="5 6">DSM 20003</strain>
    </source>
</reference>
<dbReference type="GO" id="GO:0005829">
    <property type="term" value="C:cytosol"/>
    <property type="evidence" value="ECO:0007669"/>
    <property type="project" value="TreeGrafter"/>
</dbReference>
<proteinExistence type="inferred from homology"/>
<evidence type="ECO:0000313" key="5">
    <source>
        <dbReference type="EMBL" id="KRK32454.1"/>
    </source>
</evidence>